<dbReference type="EMBL" id="ACJN02000001">
    <property type="protein sequence ID" value="EFI35994.1"/>
    <property type="molecule type" value="Genomic_DNA"/>
</dbReference>
<dbReference type="InterPro" id="IPR002481">
    <property type="entry name" value="FUR"/>
</dbReference>
<comment type="caution">
    <text evidence="9">The sequence shown here is derived from an EMBL/GenBank/DDBJ whole genome shotgun (WGS) entry which is preliminary data.</text>
</comment>
<evidence type="ECO:0000256" key="3">
    <source>
        <dbReference type="ARBA" id="ARBA00022833"/>
    </source>
</evidence>
<feature type="binding site" evidence="7">
    <location>
        <position position="84"/>
    </location>
    <ligand>
        <name>Zn(2+)</name>
        <dbReference type="ChEBI" id="CHEBI:29105"/>
    </ligand>
</feature>
<evidence type="ECO:0000256" key="8">
    <source>
        <dbReference type="PIRSR" id="PIRSR602481-2"/>
    </source>
</evidence>
<keyword evidence="5" id="KW-0238">DNA-binding</keyword>
<comment type="cofactor">
    <cofactor evidence="8">
        <name>Mn(2+)</name>
        <dbReference type="ChEBI" id="CHEBI:29035"/>
    </cofactor>
    <cofactor evidence="8">
        <name>Fe(2+)</name>
        <dbReference type="ChEBI" id="CHEBI:29033"/>
    </cofactor>
    <text evidence="8">Binds 1 Mn(2+) or Fe(2+) ion per subunit.</text>
</comment>
<sequence length="123" mass="13942">MKHKTQQRKALMECLHEARGPLSPAEILWFSREKVPSLGIATVYRNLKLLVEEGFVAELQVPGQGSYYEPADMDHHHHFQCRNCKQLFCIPGCPPGITSLAPEGFKLDGHEIFLYGRCSECTQ</sequence>
<name>D6SMT3_9BACT</name>
<keyword evidence="4" id="KW-0805">Transcription regulation</keyword>
<keyword evidence="3 7" id="KW-0862">Zinc</keyword>
<dbReference type="PANTHER" id="PTHR33202">
    <property type="entry name" value="ZINC UPTAKE REGULATION PROTEIN"/>
    <property type="match status" value="1"/>
</dbReference>
<dbReference type="RefSeq" id="WP_008869122.1">
    <property type="nucleotide sequence ID" value="NZ_ACJN02000001.1"/>
</dbReference>
<evidence type="ECO:0000313" key="10">
    <source>
        <dbReference type="Proteomes" id="UP000005496"/>
    </source>
</evidence>
<feature type="binding site" evidence="7">
    <location>
        <position position="81"/>
    </location>
    <ligand>
        <name>Zn(2+)</name>
        <dbReference type="ChEBI" id="CHEBI:29105"/>
    </ligand>
</feature>
<dbReference type="AlphaFoldDB" id="D6SMT3"/>
<dbReference type="GO" id="GO:0003700">
    <property type="term" value="F:DNA-binding transcription factor activity"/>
    <property type="evidence" value="ECO:0007669"/>
    <property type="project" value="InterPro"/>
</dbReference>
<dbReference type="SUPFAM" id="SSF46785">
    <property type="entry name" value="Winged helix' DNA-binding domain"/>
    <property type="match status" value="1"/>
</dbReference>
<keyword evidence="7" id="KW-0479">Metal-binding</keyword>
<dbReference type="Proteomes" id="UP000005496">
    <property type="component" value="Unassembled WGS sequence"/>
</dbReference>
<evidence type="ECO:0000256" key="4">
    <source>
        <dbReference type="ARBA" id="ARBA00023015"/>
    </source>
</evidence>
<dbReference type="GO" id="GO:0000976">
    <property type="term" value="F:transcription cis-regulatory region binding"/>
    <property type="evidence" value="ECO:0007669"/>
    <property type="project" value="TreeGrafter"/>
</dbReference>
<dbReference type="CDD" id="cd07153">
    <property type="entry name" value="Fur_like"/>
    <property type="match status" value="1"/>
</dbReference>
<dbReference type="InterPro" id="IPR036390">
    <property type="entry name" value="WH_DNA-bd_sf"/>
</dbReference>
<evidence type="ECO:0000256" key="1">
    <source>
        <dbReference type="ARBA" id="ARBA00007957"/>
    </source>
</evidence>
<evidence type="ECO:0000313" key="9">
    <source>
        <dbReference type="EMBL" id="EFI35994.1"/>
    </source>
</evidence>
<evidence type="ECO:0000256" key="2">
    <source>
        <dbReference type="ARBA" id="ARBA00022491"/>
    </source>
</evidence>
<dbReference type="GO" id="GO:0045892">
    <property type="term" value="P:negative regulation of DNA-templated transcription"/>
    <property type="evidence" value="ECO:0007669"/>
    <property type="project" value="TreeGrafter"/>
</dbReference>
<evidence type="ECO:0000256" key="6">
    <source>
        <dbReference type="ARBA" id="ARBA00023163"/>
    </source>
</evidence>
<keyword evidence="8" id="KW-0408">Iron</keyword>
<proteinExistence type="inferred from homology"/>
<dbReference type="InterPro" id="IPR036388">
    <property type="entry name" value="WH-like_DNA-bd_sf"/>
</dbReference>
<evidence type="ECO:0000256" key="7">
    <source>
        <dbReference type="PIRSR" id="PIRSR602481-1"/>
    </source>
</evidence>
<dbReference type="Gene3D" id="3.30.1490.190">
    <property type="match status" value="1"/>
</dbReference>
<protein>
    <submittedName>
        <fullName evidence="9">Ferric uptake regulator, Fur family</fullName>
    </submittedName>
</protein>
<feature type="binding site" evidence="8">
    <location>
        <position position="110"/>
    </location>
    <ligand>
        <name>Fe cation</name>
        <dbReference type="ChEBI" id="CHEBI:24875"/>
    </ligand>
</feature>
<evidence type="ECO:0000256" key="5">
    <source>
        <dbReference type="ARBA" id="ARBA00023125"/>
    </source>
</evidence>
<keyword evidence="6" id="KW-0804">Transcription</keyword>
<feature type="binding site" evidence="7">
    <location>
        <position position="118"/>
    </location>
    <ligand>
        <name>Zn(2+)</name>
        <dbReference type="ChEBI" id="CHEBI:29105"/>
    </ligand>
</feature>
<dbReference type="GO" id="GO:0008270">
    <property type="term" value="F:zinc ion binding"/>
    <property type="evidence" value="ECO:0007669"/>
    <property type="project" value="TreeGrafter"/>
</dbReference>
<reference evidence="9" key="1">
    <citation type="submission" date="2010-05" db="EMBL/GenBank/DDBJ databases">
        <title>The draft genome of Desulfonatronospira thiodismutans ASO3-1.</title>
        <authorList>
            <consortium name="US DOE Joint Genome Institute (JGI-PGF)"/>
            <person name="Lucas S."/>
            <person name="Copeland A."/>
            <person name="Lapidus A."/>
            <person name="Cheng J.-F."/>
            <person name="Bruce D."/>
            <person name="Goodwin L."/>
            <person name="Pitluck S."/>
            <person name="Chertkov O."/>
            <person name="Brettin T."/>
            <person name="Detter J.C."/>
            <person name="Han C."/>
            <person name="Land M.L."/>
            <person name="Hauser L."/>
            <person name="Kyrpides N."/>
            <person name="Mikhailova N."/>
            <person name="Muyzer G."/>
            <person name="Woyke T."/>
        </authorList>
    </citation>
    <scope>NUCLEOTIDE SEQUENCE [LARGE SCALE GENOMIC DNA]</scope>
    <source>
        <strain evidence="9">ASO3-1</strain>
    </source>
</reference>
<organism evidence="9 10">
    <name type="scientific">Desulfonatronospira thiodismutans ASO3-1</name>
    <dbReference type="NCBI Taxonomy" id="555779"/>
    <lineage>
        <taxon>Bacteria</taxon>
        <taxon>Pseudomonadati</taxon>
        <taxon>Thermodesulfobacteriota</taxon>
        <taxon>Desulfovibrionia</taxon>
        <taxon>Desulfovibrionales</taxon>
        <taxon>Desulfonatronovibrionaceae</taxon>
        <taxon>Desulfonatronospira</taxon>
    </lineage>
</organism>
<dbReference type="OrthoDB" id="8659436at2"/>
<comment type="similarity">
    <text evidence="1">Belongs to the Fur family.</text>
</comment>
<dbReference type="Gene3D" id="1.10.10.10">
    <property type="entry name" value="Winged helix-like DNA-binding domain superfamily/Winged helix DNA-binding domain"/>
    <property type="match status" value="1"/>
</dbReference>
<comment type="cofactor">
    <cofactor evidence="7">
        <name>Zn(2+)</name>
        <dbReference type="ChEBI" id="CHEBI:29105"/>
    </cofactor>
    <text evidence="7">Binds 1 zinc ion per subunit.</text>
</comment>
<keyword evidence="2" id="KW-0678">Repressor</keyword>
<dbReference type="InterPro" id="IPR043135">
    <property type="entry name" value="Fur_C"/>
</dbReference>
<dbReference type="GO" id="GO:1900376">
    <property type="term" value="P:regulation of secondary metabolite biosynthetic process"/>
    <property type="evidence" value="ECO:0007669"/>
    <property type="project" value="TreeGrafter"/>
</dbReference>
<accession>D6SMT3</accession>
<keyword evidence="10" id="KW-1185">Reference proteome</keyword>
<dbReference type="Pfam" id="PF01475">
    <property type="entry name" value="FUR"/>
    <property type="match status" value="1"/>
</dbReference>
<feature type="binding site" evidence="8">
    <location>
        <position position="75"/>
    </location>
    <ligand>
        <name>Fe cation</name>
        <dbReference type="ChEBI" id="CHEBI:24875"/>
    </ligand>
</feature>
<dbReference type="eggNOG" id="COG0735">
    <property type="taxonomic scope" value="Bacteria"/>
</dbReference>
<gene>
    <name evidence="9" type="ORF">Dthio_PD3436</name>
</gene>
<dbReference type="PANTHER" id="PTHR33202:SF22">
    <property type="entry name" value="HYDROGEN PEROXIDE SENSITIVE REPRESSOR"/>
    <property type="match status" value="1"/>
</dbReference>
<feature type="binding site" evidence="7">
    <location>
        <position position="121"/>
    </location>
    <ligand>
        <name>Zn(2+)</name>
        <dbReference type="ChEBI" id="CHEBI:29105"/>
    </ligand>
</feature>